<feature type="non-terminal residue" evidence="1">
    <location>
        <position position="409"/>
    </location>
</feature>
<dbReference type="Proteomes" id="UP001189429">
    <property type="component" value="Unassembled WGS sequence"/>
</dbReference>
<evidence type="ECO:0000313" key="1">
    <source>
        <dbReference type="EMBL" id="CAK0896878.1"/>
    </source>
</evidence>
<protein>
    <submittedName>
        <fullName evidence="1">Uncharacterized protein</fullName>
    </submittedName>
</protein>
<organism evidence="1 2">
    <name type="scientific">Prorocentrum cordatum</name>
    <dbReference type="NCBI Taxonomy" id="2364126"/>
    <lineage>
        <taxon>Eukaryota</taxon>
        <taxon>Sar</taxon>
        <taxon>Alveolata</taxon>
        <taxon>Dinophyceae</taxon>
        <taxon>Prorocentrales</taxon>
        <taxon>Prorocentraceae</taxon>
        <taxon>Prorocentrum</taxon>
    </lineage>
</organism>
<reference evidence="1" key="1">
    <citation type="submission" date="2023-10" db="EMBL/GenBank/DDBJ databases">
        <authorList>
            <person name="Chen Y."/>
            <person name="Shah S."/>
            <person name="Dougan E. K."/>
            <person name="Thang M."/>
            <person name="Chan C."/>
        </authorList>
    </citation>
    <scope>NUCLEOTIDE SEQUENCE [LARGE SCALE GENOMIC DNA]</scope>
</reference>
<proteinExistence type="predicted"/>
<evidence type="ECO:0000313" key="2">
    <source>
        <dbReference type="Proteomes" id="UP001189429"/>
    </source>
</evidence>
<sequence>PSVVEENSIASDRHGWASLRLFCGVHVTAGIHSKTFESLVPRTISSVVHASLSLQLSGYLYQFRECLRHVIKSRIKLVPEGLPYDVVQYESSVIKFFPPPETGPDREVKKVVVACLPRGDWRNRDYVDVCVPNVLVTDNGIAAVASVIEDGLSFALLSAKPSAWPGHRWAGPEIAASADAAPADGHEVVDNTGRADAGPSFAEKNARDRKWTLERLSRDPLPDLVLLRCALDPIVRVLHDQLNMVSLRWELSQRAAVARSPQMGRLPGLGARGYRIVTARKLLLEDKFFRELQAIWLGPHRWRSFPERCYTEEFSCLAFRLLAREGALAGQLHVSNHSLFHFRVFGLFVVEPIPRLYEKGPWVKDLRARFPDVVCRDFSEVLLTLAVPAQVDIACAEAKRAAVRLRLEQ</sequence>
<comment type="caution">
    <text evidence="1">The sequence shown here is derived from an EMBL/GenBank/DDBJ whole genome shotgun (WGS) entry which is preliminary data.</text>
</comment>
<dbReference type="EMBL" id="CAUYUJ010020253">
    <property type="protein sequence ID" value="CAK0896878.1"/>
    <property type="molecule type" value="Genomic_DNA"/>
</dbReference>
<gene>
    <name evidence="1" type="ORF">PCOR1329_LOCUS75218</name>
</gene>
<keyword evidence="2" id="KW-1185">Reference proteome</keyword>
<feature type="non-terminal residue" evidence="1">
    <location>
        <position position="1"/>
    </location>
</feature>
<accession>A0ABN9XEV9</accession>
<name>A0ABN9XEV9_9DINO</name>